<dbReference type="Gene3D" id="2.40.40.20">
    <property type="match status" value="1"/>
</dbReference>
<dbReference type="InterPro" id="IPR007066">
    <property type="entry name" value="RNA_pol_Rpb1_3"/>
</dbReference>
<proteinExistence type="inferred from homology"/>
<organism evidence="12 13">
    <name type="scientific">Papilio machaon</name>
    <name type="common">Old World swallowtail butterfly</name>
    <dbReference type="NCBI Taxonomy" id="76193"/>
    <lineage>
        <taxon>Eukaryota</taxon>
        <taxon>Metazoa</taxon>
        <taxon>Ecdysozoa</taxon>
        <taxon>Arthropoda</taxon>
        <taxon>Hexapoda</taxon>
        <taxon>Insecta</taxon>
        <taxon>Pterygota</taxon>
        <taxon>Neoptera</taxon>
        <taxon>Endopterygota</taxon>
        <taxon>Lepidoptera</taxon>
        <taxon>Glossata</taxon>
        <taxon>Ditrysia</taxon>
        <taxon>Papilionoidea</taxon>
        <taxon>Papilionidae</taxon>
        <taxon>Papilioninae</taxon>
        <taxon>Papilio</taxon>
    </lineage>
</organism>
<evidence type="ECO:0000256" key="10">
    <source>
        <dbReference type="RuleBase" id="RU004279"/>
    </source>
</evidence>
<dbReference type="GO" id="GO:0031981">
    <property type="term" value="C:nuclear lumen"/>
    <property type="evidence" value="ECO:0007669"/>
    <property type="project" value="UniProtKB-ARBA"/>
</dbReference>
<dbReference type="Gene3D" id="4.10.860.120">
    <property type="entry name" value="RNA polymerase II, clamp domain"/>
    <property type="match status" value="1"/>
</dbReference>
<keyword evidence="5 10" id="KW-0548">Nucleotidyltransferase</keyword>
<keyword evidence="3 10" id="KW-0240">DNA-directed RNA polymerase</keyword>
<dbReference type="SUPFAM" id="SSF64484">
    <property type="entry name" value="beta and beta-prime subunits of DNA dependent RNA-polymerase"/>
    <property type="match status" value="1"/>
</dbReference>
<comment type="subcellular location">
    <subcellularLocation>
        <location evidence="1">Nucleus</location>
    </subcellularLocation>
</comment>
<dbReference type="GO" id="GO:0006351">
    <property type="term" value="P:DNA-templated transcription"/>
    <property type="evidence" value="ECO:0007669"/>
    <property type="project" value="InterPro"/>
</dbReference>
<dbReference type="PANTHER" id="PTHR48446:SF1">
    <property type="entry name" value="DNA-DIRECTED RNA POLYMERASE SUBUNIT BETA' N-TERMINAL SECTION"/>
    <property type="match status" value="1"/>
</dbReference>
<keyword evidence="7" id="KW-0862">Zinc</keyword>
<evidence type="ECO:0000313" key="13">
    <source>
        <dbReference type="Proteomes" id="UP000053240"/>
    </source>
</evidence>
<protein>
    <recommendedName>
        <fullName evidence="10">DNA-directed RNA polymerase subunit</fullName>
        <ecNumber evidence="10">2.7.7.6</ecNumber>
    </recommendedName>
</protein>
<name>A0A194RM09_PAPMA</name>
<evidence type="ECO:0000256" key="4">
    <source>
        <dbReference type="ARBA" id="ARBA00022679"/>
    </source>
</evidence>
<keyword evidence="8 10" id="KW-0804">Transcription</keyword>
<dbReference type="FunFam" id="3.30.1490.180:FF:000002">
    <property type="entry name" value="DNA-directed RNA polymerase subunit"/>
    <property type="match status" value="1"/>
</dbReference>
<dbReference type="SMART" id="SM00663">
    <property type="entry name" value="RPOLA_N"/>
    <property type="match status" value="1"/>
</dbReference>
<dbReference type="PANTHER" id="PTHR48446">
    <property type="entry name" value="DNA-DIRECTED RNA POLYMERASE SUBUNIT BETA' N-TERMINAL SECTION"/>
    <property type="match status" value="1"/>
</dbReference>
<dbReference type="Gene3D" id="1.10.274.100">
    <property type="entry name" value="RNA polymerase Rpb1, domain 3"/>
    <property type="match status" value="1"/>
</dbReference>
<evidence type="ECO:0000256" key="6">
    <source>
        <dbReference type="ARBA" id="ARBA00022723"/>
    </source>
</evidence>
<dbReference type="Gene3D" id="3.30.1490.180">
    <property type="entry name" value="RNA polymerase ii"/>
    <property type="match status" value="1"/>
</dbReference>
<evidence type="ECO:0000256" key="3">
    <source>
        <dbReference type="ARBA" id="ARBA00022478"/>
    </source>
</evidence>
<comment type="catalytic activity">
    <reaction evidence="10">
        <text>RNA(n) + a ribonucleoside 5'-triphosphate = RNA(n+1) + diphosphate</text>
        <dbReference type="Rhea" id="RHEA:21248"/>
        <dbReference type="Rhea" id="RHEA-COMP:14527"/>
        <dbReference type="Rhea" id="RHEA-COMP:17342"/>
        <dbReference type="ChEBI" id="CHEBI:33019"/>
        <dbReference type="ChEBI" id="CHEBI:61557"/>
        <dbReference type="ChEBI" id="CHEBI:140395"/>
        <dbReference type="EC" id="2.7.7.6"/>
    </reaction>
</comment>
<dbReference type="FunFam" id="2.40.40.20:FF:000019">
    <property type="entry name" value="DNA-directed RNA polymerase II subunit RPB1"/>
    <property type="match status" value="1"/>
</dbReference>
<evidence type="ECO:0000256" key="9">
    <source>
        <dbReference type="ARBA" id="ARBA00023242"/>
    </source>
</evidence>
<evidence type="ECO:0000256" key="5">
    <source>
        <dbReference type="ARBA" id="ARBA00022695"/>
    </source>
</evidence>
<evidence type="ECO:0000313" key="12">
    <source>
        <dbReference type="EMBL" id="KPJ17021.1"/>
    </source>
</evidence>
<dbReference type="AlphaFoldDB" id="A0A194RM09"/>
<dbReference type="GO" id="GO:0003677">
    <property type="term" value="F:DNA binding"/>
    <property type="evidence" value="ECO:0007669"/>
    <property type="project" value="InterPro"/>
</dbReference>
<evidence type="ECO:0000256" key="2">
    <source>
        <dbReference type="ARBA" id="ARBA00006460"/>
    </source>
</evidence>
<dbReference type="EC" id="2.7.7.6" evidence="10"/>
<comment type="similarity">
    <text evidence="2 10">Belongs to the RNA polymerase beta' chain family.</text>
</comment>
<sequence>MIITFLLYCLRRLWVNTLYTGTNQKHADCETCGLGLAECVGHYGYIELALPVFHVGYFSSIITILQTICKDCAKVMLPEKLKKSFRRKFNNPELSYLHKKTLRAAVIKKAKTCNKCPYCESLNGIVKKSPTGILKIIHDKYRNKKSTDPIVLNVLKDFSEAKELNKEVAAMINSGLIIELTPLEVLNLFRRIPDEDIPLLGMNVKACRPEDLILTRLPVPPLCIRPSVISDIKAGTNEDDLTMKQSEILLINDVIGRHIASGGKSELLQEDWDYLQLHVALYINSEMSGIPMSMQPKKPGRGLVQRLKGKQGRFRGNLSGKRVDFSSRTVISPDPNLQIQEVGVPVHVAKVLTYPERVFPANIQWLRQLVCNGPDIHPGANYVQQRGLRHKKYLKYGNREKIAHELKCGDIVERHLVDGDVVLFNRQPSLHKLSIMCHRARVQPQRTFRFNECVCTPYNADFDGDEMNMHLPQTEEARAEALILMGNKSNLVTPRNGELLIAATQDFITGGYLITQRDTFLTKAEAQQLASCLLAGPDSTMRIDMPPPAILKPRVLWTGKQIFSLIMKPNKQCEVKANLEVKGKNYTSKRDMCVQDSCE</sequence>
<evidence type="ECO:0000256" key="8">
    <source>
        <dbReference type="ARBA" id="ARBA00023163"/>
    </source>
</evidence>
<dbReference type="GO" id="GO:0003899">
    <property type="term" value="F:DNA-directed RNA polymerase activity"/>
    <property type="evidence" value="ECO:0007669"/>
    <property type="project" value="UniProtKB-EC"/>
</dbReference>
<dbReference type="STRING" id="76193.A0A194RM09"/>
<dbReference type="EMBL" id="KQ460205">
    <property type="protein sequence ID" value="KPJ17021.1"/>
    <property type="molecule type" value="Genomic_DNA"/>
</dbReference>
<reference evidence="12 13" key="1">
    <citation type="journal article" date="2015" name="Nat. Commun.">
        <title>Outbred genome sequencing and CRISPR/Cas9 gene editing in butterflies.</title>
        <authorList>
            <person name="Li X."/>
            <person name="Fan D."/>
            <person name="Zhang W."/>
            <person name="Liu G."/>
            <person name="Zhang L."/>
            <person name="Zhao L."/>
            <person name="Fang X."/>
            <person name="Chen L."/>
            <person name="Dong Y."/>
            <person name="Chen Y."/>
            <person name="Ding Y."/>
            <person name="Zhao R."/>
            <person name="Feng M."/>
            <person name="Zhu Y."/>
            <person name="Feng Y."/>
            <person name="Jiang X."/>
            <person name="Zhu D."/>
            <person name="Xiang H."/>
            <person name="Feng X."/>
            <person name="Li S."/>
            <person name="Wang J."/>
            <person name="Zhang G."/>
            <person name="Kronforst M.R."/>
            <person name="Wang W."/>
        </authorList>
    </citation>
    <scope>NUCLEOTIDE SEQUENCE [LARGE SCALE GENOMIC DNA]</scope>
    <source>
        <strain evidence="12">Ya'a_city_454_Pm</strain>
        <tissue evidence="12">Whole body</tissue>
    </source>
</reference>
<dbReference type="InterPro" id="IPR044893">
    <property type="entry name" value="RNA_pol_Rpb1_clamp_domain"/>
</dbReference>
<dbReference type="InterPro" id="IPR015700">
    <property type="entry name" value="RPC1"/>
</dbReference>
<keyword evidence="4 10" id="KW-0808">Transferase</keyword>
<dbReference type="InterPro" id="IPR042102">
    <property type="entry name" value="RNA_pol_Rpb1_3_sf"/>
</dbReference>
<dbReference type="InterPro" id="IPR000722">
    <property type="entry name" value="RNA_pol_asu"/>
</dbReference>
<keyword evidence="13" id="KW-1185">Reference proteome</keyword>
<dbReference type="InParanoid" id="A0A194RM09"/>
<dbReference type="Pfam" id="PF04997">
    <property type="entry name" value="RNA_pol_Rpb1_1"/>
    <property type="match status" value="1"/>
</dbReference>
<evidence type="ECO:0000256" key="1">
    <source>
        <dbReference type="ARBA" id="ARBA00004123"/>
    </source>
</evidence>
<accession>A0A194RM09</accession>
<keyword evidence="9" id="KW-0539">Nucleus</keyword>
<dbReference type="InterPro" id="IPR007080">
    <property type="entry name" value="RNA_pol_Rpb1_1"/>
</dbReference>
<keyword evidence="6" id="KW-0479">Metal-binding</keyword>
<comment type="function">
    <text evidence="10">DNA-dependent RNA polymerase catalyzes the transcription of DNA into RNA using the four ribonucleoside triphosphates as substrates.</text>
</comment>
<dbReference type="Pfam" id="PF00623">
    <property type="entry name" value="RNA_pol_Rpb1_2"/>
    <property type="match status" value="1"/>
</dbReference>
<evidence type="ECO:0000256" key="7">
    <source>
        <dbReference type="ARBA" id="ARBA00022833"/>
    </source>
</evidence>
<feature type="domain" description="RNA polymerase N-terminal" evidence="11">
    <location>
        <begin position="210"/>
        <end position="515"/>
    </location>
</feature>
<gene>
    <name evidence="12" type="ORF">RR48_13877</name>
</gene>
<evidence type="ECO:0000259" key="11">
    <source>
        <dbReference type="SMART" id="SM00663"/>
    </source>
</evidence>
<dbReference type="Proteomes" id="UP000053240">
    <property type="component" value="Unassembled WGS sequence"/>
</dbReference>
<dbReference type="Pfam" id="PF04983">
    <property type="entry name" value="RNA_pol_Rpb1_3"/>
    <property type="match status" value="1"/>
</dbReference>
<dbReference type="InterPro" id="IPR006592">
    <property type="entry name" value="RNA_pol_N"/>
</dbReference>
<dbReference type="FunFam" id="1.10.274.100:FF:000025">
    <property type="entry name" value="DNA-directed RNA polymerase subunit"/>
    <property type="match status" value="1"/>
</dbReference>
<dbReference type="GO" id="GO:0000428">
    <property type="term" value="C:DNA-directed RNA polymerase complex"/>
    <property type="evidence" value="ECO:0007669"/>
    <property type="project" value="UniProtKB-KW"/>
</dbReference>
<dbReference type="GO" id="GO:0046872">
    <property type="term" value="F:metal ion binding"/>
    <property type="evidence" value="ECO:0007669"/>
    <property type="project" value="UniProtKB-KW"/>
</dbReference>